<name>A0A3N2PKZ2_SODAK</name>
<proteinExistence type="predicted"/>
<dbReference type="GeneID" id="39579401"/>
<gene>
    <name evidence="2" type="ORF">SODALDRAFT_329386</name>
</gene>
<feature type="transmembrane region" description="Helical" evidence="1">
    <location>
        <begin position="20"/>
        <end position="42"/>
    </location>
</feature>
<keyword evidence="3" id="KW-1185">Reference proteome</keyword>
<evidence type="ECO:0000313" key="3">
    <source>
        <dbReference type="Proteomes" id="UP000272025"/>
    </source>
</evidence>
<dbReference type="AlphaFoldDB" id="A0A3N2PKZ2"/>
<accession>A0A3N2PKZ2</accession>
<dbReference type="EMBL" id="ML119062">
    <property type="protein sequence ID" value="ROT35201.1"/>
    <property type="molecule type" value="Genomic_DNA"/>
</dbReference>
<sequence length="57" mass="6572">MSWWPPKAQPFPYVSFSLRFVLFFAGRVAFGMGSLRTLMFCASRVFIQQSTMGFNLI</sequence>
<dbReference type="Proteomes" id="UP000272025">
    <property type="component" value="Unassembled WGS sequence"/>
</dbReference>
<protein>
    <submittedName>
        <fullName evidence="2">Uncharacterized protein</fullName>
    </submittedName>
</protein>
<reference evidence="2 3" key="1">
    <citation type="journal article" date="2018" name="Mol. Ecol.">
        <title>The obligate alkalophilic soda-lake fungus Sodiomyces alkalinus has shifted to a protein diet.</title>
        <authorList>
            <person name="Grum-Grzhimaylo A.A."/>
            <person name="Falkoski D.L."/>
            <person name="van den Heuvel J."/>
            <person name="Valero-Jimenez C.A."/>
            <person name="Min B."/>
            <person name="Choi I.G."/>
            <person name="Lipzen A."/>
            <person name="Daum C.G."/>
            <person name="Aanen D.K."/>
            <person name="Tsang A."/>
            <person name="Henrissat B."/>
            <person name="Bilanenko E.N."/>
            <person name="de Vries R.P."/>
            <person name="van Kan J.A.L."/>
            <person name="Grigoriev I.V."/>
            <person name="Debets A.J.M."/>
        </authorList>
    </citation>
    <scope>NUCLEOTIDE SEQUENCE [LARGE SCALE GENOMIC DNA]</scope>
    <source>
        <strain evidence="2 3">F11</strain>
    </source>
</reference>
<organism evidence="2 3">
    <name type="scientific">Sodiomyces alkalinus (strain CBS 110278 / VKM F-3762 / F11)</name>
    <name type="common">Alkaliphilic filamentous fungus</name>
    <dbReference type="NCBI Taxonomy" id="1314773"/>
    <lineage>
        <taxon>Eukaryota</taxon>
        <taxon>Fungi</taxon>
        <taxon>Dikarya</taxon>
        <taxon>Ascomycota</taxon>
        <taxon>Pezizomycotina</taxon>
        <taxon>Sordariomycetes</taxon>
        <taxon>Hypocreomycetidae</taxon>
        <taxon>Glomerellales</taxon>
        <taxon>Plectosphaerellaceae</taxon>
        <taxon>Sodiomyces</taxon>
    </lineage>
</organism>
<evidence type="ECO:0000313" key="2">
    <source>
        <dbReference type="EMBL" id="ROT35201.1"/>
    </source>
</evidence>
<keyword evidence="1" id="KW-0812">Transmembrane</keyword>
<dbReference type="RefSeq" id="XP_028463007.1">
    <property type="nucleotide sequence ID" value="XM_028610923.1"/>
</dbReference>
<keyword evidence="1" id="KW-0472">Membrane</keyword>
<evidence type="ECO:0000256" key="1">
    <source>
        <dbReference type="SAM" id="Phobius"/>
    </source>
</evidence>
<keyword evidence="1" id="KW-1133">Transmembrane helix</keyword>